<dbReference type="Proteomes" id="UP001139971">
    <property type="component" value="Unassembled WGS sequence"/>
</dbReference>
<reference evidence="1" key="1">
    <citation type="submission" date="2023-02" db="EMBL/GenBank/DDBJ databases">
        <title>Tahibacter soli sp. nov. isolated from soil.</title>
        <authorList>
            <person name="Baek J.H."/>
            <person name="Lee J.K."/>
            <person name="Choi D.G."/>
            <person name="Jeon C.O."/>
        </authorList>
    </citation>
    <scope>NUCLEOTIDE SEQUENCE</scope>
    <source>
        <strain evidence="1">BL</strain>
    </source>
</reference>
<organism evidence="1 2">
    <name type="scientific">Tahibacter soli</name>
    <dbReference type="NCBI Taxonomy" id="2983605"/>
    <lineage>
        <taxon>Bacteria</taxon>
        <taxon>Pseudomonadati</taxon>
        <taxon>Pseudomonadota</taxon>
        <taxon>Gammaproteobacteria</taxon>
        <taxon>Lysobacterales</taxon>
        <taxon>Rhodanobacteraceae</taxon>
        <taxon>Tahibacter</taxon>
    </lineage>
</organism>
<dbReference type="RefSeq" id="WP_263543384.1">
    <property type="nucleotide sequence ID" value="NZ_JAOVZO020000003.1"/>
</dbReference>
<comment type="caution">
    <text evidence="1">The sequence shown here is derived from an EMBL/GenBank/DDBJ whole genome shotgun (WGS) entry which is preliminary data.</text>
</comment>
<evidence type="ECO:0000313" key="1">
    <source>
        <dbReference type="EMBL" id="MDC8012130.1"/>
    </source>
</evidence>
<gene>
    <name evidence="1" type="ORF">OD750_006175</name>
</gene>
<evidence type="ECO:0000313" key="2">
    <source>
        <dbReference type="Proteomes" id="UP001139971"/>
    </source>
</evidence>
<keyword evidence="2" id="KW-1185">Reference proteome</keyword>
<accession>A0A9X3YJ34</accession>
<proteinExistence type="predicted"/>
<sequence>MAVESSDISVSNRLFDRVLASKQNLVVVETSDVGDVVTQFRQFALRSGQSIYQWQDDVGISSLRESEVRVPGSKRMADALRYILQSMHFGIYLFTDYVGHLRPPNTGLLRQIGRSRGGNERKVVFIGGAIVLPESLDEVSEHLTHERVAPTRLRLRDGRWVT</sequence>
<protein>
    <submittedName>
        <fullName evidence="1">Uncharacterized protein</fullName>
    </submittedName>
</protein>
<name>A0A9X3YJ34_9GAMM</name>
<dbReference type="EMBL" id="JAOVZO020000003">
    <property type="protein sequence ID" value="MDC8012130.1"/>
    <property type="molecule type" value="Genomic_DNA"/>
</dbReference>
<dbReference type="AlphaFoldDB" id="A0A9X3YJ34"/>